<reference evidence="2 3" key="1">
    <citation type="submission" date="2013-02" db="EMBL/GenBank/DDBJ databases">
        <authorList>
            <person name="Fiebig A."/>
            <person name="Goeker M."/>
            <person name="Klenk H.-P.P."/>
        </authorList>
    </citation>
    <scope>NUCLEOTIDE SEQUENCE [LARGE SCALE GENOMIC DNA]</scope>
    <source>
        <strain evidence="2 3">DSM 19309</strain>
    </source>
</reference>
<dbReference type="Pfam" id="PF21834">
    <property type="entry name" value="DUF6894"/>
    <property type="match status" value="1"/>
</dbReference>
<feature type="domain" description="DUF6894" evidence="1">
    <location>
        <begin position="3"/>
        <end position="71"/>
    </location>
</feature>
<sequence length="77" mass="8159">MPRYFFNIEGGPYAESADGTDLKGPEEARAAAVTLAGEMLKGIDGQFWGEPEWRLHVTDQQGATACTLPITGTMGGA</sequence>
<evidence type="ECO:0000313" key="2">
    <source>
        <dbReference type="EMBL" id="EYD77728.1"/>
    </source>
</evidence>
<keyword evidence="3" id="KW-1185">Reference proteome</keyword>
<protein>
    <recommendedName>
        <fullName evidence="1">DUF6894 domain-containing protein</fullName>
    </recommendedName>
</protein>
<dbReference type="OrthoDB" id="7867504at2"/>
<evidence type="ECO:0000313" key="3">
    <source>
        <dbReference type="Proteomes" id="UP000019666"/>
    </source>
</evidence>
<comment type="caution">
    <text evidence="2">The sequence shown here is derived from an EMBL/GenBank/DDBJ whole genome shotgun (WGS) entry which is preliminary data.</text>
</comment>
<organism evidence="2 3">
    <name type="scientific">Rubellimicrobium mesophilum DSM 19309</name>
    <dbReference type="NCBI Taxonomy" id="442562"/>
    <lineage>
        <taxon>Bacteria</taxon>
        <taxon>Pseudomonadati</taxon>
        <taxon>Pseudomonadota</taxon>
        <taxon>Alphaproteobacteria</taxon>
        <taxon>Rhodobacterales</taxon>
        <taxon>Roseobacteraceae</taxon>
        <taxon>Rubellimicrobium</taxon>
    </lineage>
</organism>
<accession>A0A017HU93</accession>
<evidence type="ECO:0000259" key="1">
    <source>
        <dbReference type="Pfam" id="PF21834"/>
    </source>
</evidence>
<gene>
    <name evidence="2" type="ORF">Rumeso_00686</name>
</gene>
<dbReference type="Proteomes" id="UP000019666">
    <property type="component" value="Unassembled WGS sequence"/>
</dbReference>
<dbReference type="RefSeq" id="WP_037281362.1">
    <property type="nucleotide sequence ID" value="NZ_KK088584.1"/>
</dbReference>
<name>A0A017HU93_9RHOB</name>
<dbReference type="STRING" id="442562.Rumeso_00686"/>
<dbReference type="AlphaFoldDB" id="A0A017HU93"/>
<proteinExistence type="predicted"/>
<dbReference type="HOGENOM" id="CLU_163135_3_1_5"/>
<dbReference type="InterPro" id="IPR054189">
    <property type="entry name" value="DUF6894"/>
</dbReference>
<dbReference type="EMBL" id="AOSK01000023">
    <property type="protein sequence ID" value="EYD77728.1"/>
    <property type="molecule type" value="Genomic_DNA"/>
</dbReference>